<reference evidence="2 3" key="1">
    <citation type="journal article" date="2010" name="Stand. Genomic Sci.">
        <title>Complete genome sequence of Spirochaeta smaragdinae type strain (SEBR 4228).</title>
        <authorList>
            <person name="Mavromatis K."/>
            <person name="Yasawong M."/>
            <person name="Chertkov O."/>
            <person name="Lapidus A."/>
            <person name="Lucas S."/>
            <person name="Nolan M."/>
            <person name="Del Rio T.G."/>
            <person name="Tice H."/>
            <person name="Cheng J.F."/>
            <person name="Pitluck S."/>
            <person name="Liolios K."/>
            <person name="Ivanova N."/>
            <person name="Tapia R."/>
            <person name="Han C."/>
            <person name="Bruce D."/>
            <person name="Goodwin L."/>
            <person name="Pati A."/>
            <person name="Chen A."/>
            <person name="Palaniappan K."/>
            <person name="Land M."/>
            <person name="Hauser L."/>
            <person name="Chang Y.J."/>
            <person name="Jeffries C.D."/>
            <person name="Detter J.C."/>
            <person name="Rohde M."/>
            <person name="Brambilla E."/>
            <person name="Spring S."/>
            <person name="Goker M."/>
            <person name="Sikorski J."/>
            <person name="Woyke T."/>
            <person name="Bristow J."/>
            <person name="Eisen J.A."/>
            <person name="Markowitz V."/>
            <person name="Hugenholtz P."/>
            <person name="Klenk H.P."/>
            <person name="Kyrpides N.C."/>
        </authorList>
    </citation>
    <scope>NUCLEOTIDE SEQUENCE [LARGE SCALE GENOMIC DNA]</scope>
    <source>
        <strain evidence="3">DSM 11293 / JCM 15392 / SEBR 4228</strain>
    </source>
</reference>
<dbReference type="EMBL" id="CP002116">
    <property type="protein sequence ID" value="ADK81642.1"/>
    <property type="molecule type" value="Genomic_DNA"/>
</dbReference>
<keyword evidence="3" id="KW-1185">Reference proteome</keyword>
<evidence type="ECO:0000256" key="1">
    <source>
        <dbReference type="SAM" id="Phobius"/>
    </source>
</evidence>
<evidence type="ECO:0000313" key="3">
    <source>
        <dbReference type="Proteomes" id="UP000002318"/>
    </source>
</evidence>
<keyword evidence="1" id="KW-0472">Membrane</keyword>
<keyword evidence="1" id="KW-1133">Transmembrane helix</keyword>
<organism evidence="2 3">
    <name type="scientific">Sediminispirochaeta smaragdinae (strain DSM 11293 / JCM 15392 / SEBR 4228)</name>
    <name type="common">Spirochaeta smaragdinae</name>
    <dbReference type="NCBI Taxonomy" id="573413"/>
    <lineage>
        <taxon>Bacteria</taxon>
        <taxon>Pseudomonadati</taxon>
        <taxon>Spirochaetota</taxon>
        <taxon>Spirochaetia</taxon>
        <taxon>Spirochaetales</taxon>
        <taxon>Spirochaetaceae</taxon>
        <taxon>Sediminispirochaeta</taxon>
    </lineage>
</organism>
<dbReference type="RefSeq" id="WP_013255104.1">
    <property type="nucleotide sequence ID" value="NC_014364.1"/>
</dbReference>
<feature type="transmembrane region" description="Helical" evidence="1">
    <location>
        <begin position="21"/>
        <end position="40"/>
    </location>
</feature>
<accession>E1R3L1</accession>
<protein>
    <submittedName>
        <fullName evidence="2">Uncharacterized protein</fullName>
    </submittedName>
</protein>
<dbReference type="AlphaFoldDB" id="E1R3L1"/>
<name>E1R3L1_SEDSS</name>
<dbReference type="Proteomes" id="UP000002318">
    <property type="component" value="Chromosome"/>
</dbReference>
<dbReference type="eggNOG" id="ENOG50337EV">
    <property type="taxonomic scope" value="Bacteria"/>
</dbReference>
<dbReference type="OrthoDB" id="8021213at2"/>
<proteinExistence type="predicted"/>
<keyword evidence="1" id="KW-0812">Transmembrane</keyword>
<evidence type="ECO:0000313" key="2">
    <source>
        <dbReference type="EMBL" id="ADK81642.1"/>
    </source>
</evidence>
<sequence length="120" mass="13190">MSDIDNNANDKKANKSKKVTLVLILIIIVAIPIFTGFIVIQPVGALPDGITIWYFRAGLNLPFITSPDGFSLKQTGQLSLMSRMVSMSAITTAIKDRIIIRLPYSRTLYKISTGGQEFGQ</sequence>
<gene>
    <name evidence="2" type="ordered locus">Spirs_2529</name>
</gene>
<dbReference type="KEGG" id="ssm:Spirs_2529"/>
<dbReference type="HOGENOM" id="CLU_2220831_0_0_12"/>
<dbReference type="STRING" id="573413.Spirs_2529"/>